<feature type="transmembrane region" description="Helical" evidence="12">
    <location>
        <begin position="70"/>
        <end position="89"/>
    </location>
</feature>
<feature type="region of interest" description="Disordered" evidence="11">
    <location>
        <begin position="487"/>
        <end position="508"/>
    </location>
</feature>
<comment type="subcellular location">
    <subcellularLocation>
        <location evidence="1">Cell membrane</location>
        <topology evidence="1">Multi-pass membrane protein</topology>
    </subcellularLocation>
</comment>
<feature type="transmembrane region" description="Helical" evidence="12">
    <location>
        <begin position="138"/>
        <end position="162"/>
    </location>
</feature>
<dbReference type="InterPro" id="IPR018422">
    <property type="entry name" value="Cation/H_exchanger_CPA1"/>
</dbReference>
<feature type="transmembrane region" description="Helical" evidence="12">
    <location>
        <begin position="305"/>
        <end position="323"/>
    </location>
</feature>
<dbReference type="EMBL" id="JWZX01003377">
    <property type="protein sequence ID" value="KOO21254.1"/>
    <property type="molecule type" value="Genomic_DNA"/>
</dbReference>
<keyword evidence="5 12" id="KW-1133">Transmembrane helix</keyword>
<evidence type="ECO:0000256" key="12">
    <source>
        <dbReference type="SAM" id="Phobius"/>
    </source>
</evidence>
<feature type="transmembrane region" description="Helical" evidence="12">
    <location>
        <begin position="109"/>
        <end position="126"/>
    </location>
</feature>
<feature type="transmembrane region" description="Helical" evidence="12">
    <location>
        <begin position="211"/>
        <end position="232"/>
    </location>
</feature>
<dbReference type="InterPro" id="IPR006153">
    <property type="entry name" value="Cation/H_exchanger_TM"/>
</dbReference>
<evidence type="ECO:0000256" key="3">
    <source>
        <dbReference type="ARBA" id="ARBA00022475"/>
    </source>
</evidence>
<evidence type="ECO:0000256" key="7">
    <source>
        <dbReference type="ARBA" id="ARBA00023065"/>
    </source>
</evidence>
<evidence type="ECO:0000259" key="14">
    <source>
        <dbReference type="Pfam" id="PF00999"/>
    </source>
</evidence>
<keyword evidence="10" id="KW-0050">Antiport</keyword>
<evidence type="ECO:0000313" key="16">
    <source>
        <dbReference type="Proteomes" id="UP000037460"/>
    </source>
</evidence>
<dbReference type="Gene3D" id="6.10.140.1330">
    <property type="match status" value="1"/>
</dbReference>
<sequence>MRALLLTLVLTFVAVAATNQSTLGDVNGDGQDEVSEEEEVKLGEHLIIVSYSLVGLIGIAIWAERRHIPSSVAAIVVGSTLGLVMRLAGENSAPKTSAIHLLEYFNEEFFLYFLLPPIIFEAGFSLSRHHFFHNLATILIFAVVGTILTMLLIGCAAQAAGAAGWFRSGTADALDFSNPKDAFLFGALISATDPVATLSIMGAFNVEPLMYTLVAGESVLNDAVAIVLVRILDELGPEAFSSPSALLVGLYMFVVVSLGSLLTGITIAASSALLLKRVDLSHHASLELALLLLIGYAAYPTAEALHCSGILALFACAVFMGQYHVHTLSAETAAAVGLVLKALAHLAETFVFMYMGLDLVAKRGAVDDLFDEDHGLAGVDESRSTRHFVAFAVVVVPAARAVVVPPLVCFANLWRGRKRSLSLNETIFLVFAGLRGAIAFALARNAASAHGRTLIAATTAVIVFTTFVLGGLTRPMLGWLGMISPEPRDGEEASGANSERRTRRDDGGEFGRRWERLDARVFQPLFGAPAGALQRLHKLPMEMQPGLRRAADGAILPPRNDGDEREMRIELEPLSAHGPDGEEATERT</sequence>
<dbReference type="InterPro" id="IPR004709">
    <property type="entry name" value="NaH_exchanger"/>
</dbReference>
<dbReference type="NCBIfam" id="TIGR00840">
    <property type="entry name" value="b_cpa1"/>
    <property type="match status" value="1"/>
</dbReference>
<dbReference type="Proteomes" id="UP000037460">
    <property type="component" value="Unassembled WGS sequence"/>
</dbReference>
<dbReference type="GO" id="GO:0005886">
    <property type="term" value="C:plasma membrane"/>
    <property type="evidence" value="ECO:0007669"/>
    <property type="project" value="UniProtKB-SubCell"/>
</dbReference>
<dbReference type="GO" id="GO:0051453">
    <property type="term" value="P:regulation of intracellular pH"/>
    <property type="evidence" value="ECO:0007669"/>
    <property type="project" value="TreeGrafter"/>
</dbReference>
<evidence type="ECO:0000256" key="9">
    <source>
        <dbReference type="ARBA" id="ARBA00023201"/>
    </source>
</evidence>
<feature type="transmembrane region" description="Helical" evidence="12">
    <location>
        <begin position="426"/>
        <end position="447"/>
    </location>
</feature>
<evidence type="ECO:0000256" key="8">
    <source>
        <dbReference type="ARBA" id="ARBA00023136"/>
    </source>
</evidence>
<dbReference type="GO" id="GO:0015386">
    <property type="term" value="F:potassium:proton antiporter activity"/>
    <property type="evidence" value="ECO:0007669"/>
    <property type="project" value="TreeGrafter"/>
</dbReference>
<keyword evidence="6" id="KW-0915">Sodium</keyword>
<dbReference type="GO" id="GO:0098719">
    <property type="term" value="P:sodium ion import across plasma membrane"/>
    <property type="evidence" value="ECO:0007669"/>
    <property type="project" value="TreeGrafter"/>
</dbReference>
<organism evidence="15 16">
    <name type="scientific">Chrysochromulina tobinii</name>
    <dbReference type="NCBI Taxonomy" id="1460289"/>
    <lineage>
        <taxon>Eukaryota</taxon>
        <taxon>Haptista</taxon>
        <taxon>Haptophyta</taxon>
        <taxon>Prymnesiophyceae</taxon>
        <taxon>Prymnesiales</taxon>
        <taxon>Chrysochromulinaceae</taxon>
        <taxon>Chrysochromulina</taxon>
    </lineage>
</organism>
<dbReference type="OrthoDB" id="196264at2759"/>
<protein>
    <recommendedName>
        <fullName evidence="10">Sodium/hydrogen exchanger</fullName>
    </recommendedName>
</protein>
<evidence type="ECO:0000256" key="13">
    <source>
        <dbReference type="SAM" id="SignalP"/>
    </source>
</evidence>
<evidence type="ECO:0000256" key="10">
    <source>
        <dbReference type="RuleBase" id="RU003722"/>
    </source>
</evidence>
<keyword evidence="9 10" id="KW-0739">Sodium transport</keyword>
<feature type="transmembrane region" description="Helical" evidence="12">
    <location>
        <begin position="280"/>
        <end position="299"/>
    </location>
</feature>
<evidence type="ECO:0000256" key="11">
    <source>
        <dbReference type="SAM" id="MobiDB-lite"/>
    </source>
</evidence>
<feature type="transmembrane region" description="Helical" evidence="12">
    <location>
        <begin position="182"/>
        <end position="204"/>
    </location>
</feature>
<evidence type="ECO:0000256" key="6">
    <source>
        <dbReference type="ARBA" id="ARBA00023053"/>
    </source>
</evidence>
<keyword evidence="7 10" id="KW-0406">Ion transport</keyword>
<feature type="transmembrane region" description="Helical" evidence="12">
    <location>
        <begin position="335"/>
        <end position="357"/>
    </location>
</feature>
<accession>A0A0M0J3V4</accession>
<keyword evidence="13" id="KW-0732">Signal</keyword>
<feature type="transmembrane region" description="Helical" evidence="12">
    <location>
        <begin position="244"/>
        <end position="268"/>
    </location>
</feature>
<keyword evidence="4 10" id="KW-0812">Transmembrane</keyword>
<gene>
    <name evidence="15" type="ORF">Ctob_000505</name>
</gene>
<dbReference type="PRINTS" id="PR01084">
    <property type="entry name" value="NAHEXCHNGR"/>
</dbReference>
<keyword evidence="8 12" id="KW-0472">Membrane</keyword>
<evidence type="ECO:0000256" key="2">
    <source>
        <dbReference type="ARBA" id="ARBA00022448"/>
    </source>
</evidence>
<reference evidence="16" key="1">
    <citation type="journal article" date="2015" name="PLoS Genet.">
        <title>Genome Sequence and Transcriptome Analyses of Chrysochromulina tobin: Metabolic Tools for Enhanced Algal Fitness in the Prominent Order Prymnesiales (Haptophyceae).</title>
        <authorList>
            <person name="Hovde B.T."/>
            <person name="Deodato C.R."/>
            <person name="Hunsperger H.M."/>
            <person name="Ryken S.A."/>
            <person name="Yost W."/>
            <person name="Jha R.K."/>
            <person name="Patterson J."/>
            <person name="Monnat R.J. Jr."/>
            <person name="Barlow S.B."/>
            <person name="Starkenburg S.R."/>
            <person name="Cattolico R.A."/>
        </authorList>
    </citation>
    <scope>NUCLEOTIDE SEQUENCE</scope>
    <source>
        <strain evidence="16">CCMP291</strain>
    </source>
</reference>
<evidence type="ECO:0000256" key="5">
    <source>
        <dbReference type="ARBA" id="ARBA00022989"/>
    </source>
</evidence>
<evidence type="ECO:0000256" key="4">
    <source>
        <dbReference type="ARBA" id="ARBA00022692"/>
    </source>
</evidence>
<dbReference type="Pfam" id="PF00999">
    <property type="entry name" value="Na_H_Exchanger"/>
    <property type="match status" value="1"/>
</dbReference>
<name>A0A0M0J3V4_9EUKA</name>
<feature type="transmembrane region" description="Helical" evidence="12">
    <location>
        <begin position="453"/>
        <end position="472"/>
    </location>
</feature>
<feature type="transmembrane region" description="Helical" evidence="12">
    <location>
        <begin position="42"/>
        <end position="63"/>
    </location>
</feature>
<feature type="compositionally biased region" description="Basic and acidic residues" evidence="11">
    <location>
        <begin position="498"/>
        <end position="508"/>
    </location>
</feature>
<dbReference type="PANTHER" id="PTHR10110:SF86">
    <property type="entry name" value="SODIUM_HYDROGEN EXCHANGER 7"/>
    <property type="match status" value="1"/>
</dbReference>
<proteinExistence type="inferred from homology"/>
<dbReference type="GO" id="GO:0015385">
    <property type="term" value="F:sodium:proton antiporter activity"/>
    <property type="evidence" value="ECO:0007669"/>
    <property type="project" value="InterPro"/>
</dbReference>
<dbReference type="AlphaFoldDB" id="A0A0M0J3V4"/>
<feature type="signal peptide" evidence="13">
    <location>
        <begin position="1"/>
        <end position="17"/>
    </location>
</feature>
<keyword evidence="2 10" id="KW-0813">Transport</keyword>
<feature type="chain" id="PRO_5005601521" description="Sodium/hydrogen exchanger" evidence="13">
    <location>
        <begin position="18"/>
        <end position="588"/>
    </location>
</feature>
<dbReference type="PANTHER" id="PTHR10110">
    <property type="entry name" value="SODIUM/HYDROGEN EXCHANGER"/>
    <property type="match status" value="1"/>
</dbReference>
<keyword evidence="16" id="KW-1185">Reference proteome</keyword>
<evidence type="ECO:0000313" key="15">
    <source>
        <dbReference type="EMBL" id="KOO21254.1"/>
    </source>
</evidence>
<feature type="transmembrane region" description="Helical" evidence="12">
    <location>
        <begin position="388"/>
        <end position="414"/>
    </location>
</feature>
<keyword evidence="3" id="KW-1003">Cell membrane</keyword>
<evidence type="ECO:0000256" key="1">
    <source>
        <dbReference type="ARBA" id="ARBA00004651"/>
    </source>
</evidence>
<comment type="similarity">
    <text evidence="10">Belongs to the monovalent cation:proton antiporter 1 (CPA1) transporter (TC 2.A.36) family.</text>
</comment>
<feature type="domain" description="Cation/H+ exchanger transmembrane" evidence="14">
    <location>
        <begin position="56"/>
        <end position="477"/>
    </location>
</feature>
<comment type="caution">
    <text evidence="15">The sequence shown here is derived from an EMBL/GenBank/DDBJ whole genome shotgun (WGS) entry which is preliminary data.</text>
</comment>